<name>A0AAF0YCR8_9TREE</name>
<reference evidence="3" key="1">
    <citation type="submission" date="2023-10" db="EMBL/GenBank/DDBJ databases">
        <authorList>
            <person name="Noh H."/>
        </authorList>
    </citation>
    <scope>NUCLEOTIDE SEQUENCE</scope>
    <source>
        <strain evidence="3">DUCC4014</strain>
    </source>
</reference>
<accession>A0AAF0YCR8</accession>
<dbReference type="AlphaFoldDB" id="A0AAF0YCR8"/>
<evidence type="ECO:0000313" key="4">
    <source>
        <dbReference type="Proteomes" id="UP000827549"/>
    </source>
</evidence>
<feature type="compositionally biased region" description="Basic and acidic residues" evidence="1">
    <location>
        <begin position="574"/>
        <end position="588"/>
    </location>
</feature>
<organism evidence="3 4">
    <name type="scientific">Vanrija pseudolonga</name>
    <dbReference type="NCBI Taxonomy" id="143232"/>
    <lineage>
        <taxon>Eukaryota</taxon>
        <taxon>Fungi</taxon>
        <taxon>Dikarya</taxon>
        <taxon>Basidiomycota</taxon>
        <taxon>Agaricomycotina</taxon>
        <taxon>Tremellomycetes</taxon>
        <taxon>Trichosporonales</taxon>
        <taxon>Trichosporonaceae</taxon>
        <taxon>Vanrija</taxon>
    </lineage>
</organism>
<feature type="region of interest" description="Disordered" evidence="1">
    <location>
        <begin position="558"/>
        <end position="602"/>
    </location>
</feature>
<dbReference type="Proteomes" id="UP000827549">
    <property type="component" value="Chromosome 4"/>
</dbReference>
<evidence type="ECO:0000256" key="1">
    <source>
        <dbReference type="SAM" id="MobiDB-lite"/>
    </source>
</evidence>
<feature type="compositionally biased region" description="Pro residues" evidence="1">
    <location>
        <begin position="22"/>
        <end position="33"/>
    </location>
</feature>
<sequence>MILPVDTKDPLPSDDEDEYVVPPSPIPVPPRGAPQPYTRYDADDPYNAAEDVPFLWSHASPDDIELAPPPYTPIDRHCSRSDKAQSITHRIKTALSRVKFVLAALYLGIALYLLFGRQRWHRRFGPPPPTAFGGWGRPPPGGWKSDGAAVACASFNAAQWGPVAAARSSNATFLLPTHAGSELFTHLNGPAAIGPVFVTTFDGDSDAEHAAVAGAVGSGKRLAKGEYVRVTVEAVYDAPGLDNAVPATAATSPGWAMLEAADICLMQRNANTTRTSSPHDLHNHWFAKPGLGVGIYTDSVNATGNSTTSPLTFRIHIALPVVRAVAPKPASLLATVLNTLKLARPVQPRGAIPPLSIRSRESDVFVADLRAASLGGLFVESKLGSVVVEHVRAESVRLSTLGTIAANVTASHMVGVSTPSGKVDLDVSVGRSPAYTFFPHHRHHWGHTKNPAPSAGLVDDADCALPPLAVDVSVNNANATVRHSGWEVPCRQLSERIRSMVGSVEAYHHPLYQGPFRFASTVGQIDVAVAQDLADPLGLGRVRNVTVHKHEGIASGRARWLSSDEATAAPEAQPSEHEREREHGDHNTPHAPPQPNGWGHHKAGLTIEASVGSVRVEM</sequence>
<feature type="region of interest" description="Disordered" evidence="1">
    <location>
        <begin position="1"/>
        <end position="43"/>
    </location>
</feature>
<gene>
    <name evidence="3" type="ORF">LOC62_04G005598</name>
</gene>
<feature type="compositionally biased region" description="Basic and acidic residues" evidence="1">
    <location>
        <begin position="1"/>
        <end position="11"/>
    </location>
</feature>
<protein>
    <submittedName>
        <fullName evidence="3">Uncharacterized protein</fullName>
    </submittedName>
</protein>
<proteinExistence type="predicted"/>
<keyword evidence="4" id="KW-1185">Reference proteome</keyword>
<evidence type="ECO:0000313" key="3">
    <source>
        <dbReference type="EMBL" id="WOO82096.1"/>
    </source>
</evidence>
<keyword evidence="2" id="KW-0472">Membrane</keyword>
<evidence type="ECO:0000256" key="2">
    <source>
        <dbReference type="SAM" id="Phobius"/>
    </source>
</evidence>
<dbReference type="GeneID" id="87808827"/>
<dbReference type="RefSeq" id="XP_062628128.1">
    <property type="nucleotide sequence ID" value="XM_062772144.1"/>
</dbReference>
<feature type="transmembrane region" description="Helical" evidence="2">
    <location>
        <begin position="98"/>
        <end position="115"/>
    </location>
</feature>
<keyword evidence="2" id="KW-1133">Transmembrane helix</keyword>
<dbReference type="EMBL" id="CP086717">
    <property type="protein sequence ID" value="WOO82096.1"/>
    <property type="molecule type" value="Genomic_DNA"/>
</dbReference>
<keyword evidence="2" id="KW-0812">Transmembrane</keyword>